<feature type="compositionally biased region" description="Low complexity" evidence="1">
    <location>
        <begin position="1102"/>
        <end position="1115"/>
    </location>
</feature>
<organism evidence="2 3">
    <name type="scientific">Thalassiosira oceanica</name>
    <name type="common">Marine diatom</name>
    <dbReference type="NCBI Taxonomy" id="159749"/>
    <lineage>
        <taxon>Eukaryota</taxon>
        <taxon>Sar</taxon>
        <taxon>Stramenopiles</taxon>
        <taxon>Ochrophyta</taxon>
        <taxon>Bacillariophyta</taxon>
        <taxon>Coscinodiscophyceae</taxon>
        <taxon>Thalassiosirophycidae</taxon>
        <taxon>Thalassiosirales</taxon>
        <taxon>Thalassiosiraceae</taxon>
        <taxon>Thalassiosira</taxon>
    </lineage>
</organism>
<keyword evidence="3" id="KW-1185">Reference proteome</keyword>
<feature type="region of interest" description="Disordered" evidence="1">
    <location>
        <begin position="984"/>
        <end position="1016"/>
    </location>
</feature>
<proteinExistence type="predicted"/>
<dbReference type="EMBL" id="AGNL01008012">
    <property type="protein sequence ID" value="EJK70818.1"/>
    <property type="molecule type" value="Genomic_DNA"/>
</dbReference>
<accession>K0SWP0</accession>
<reference evidence="2 3" key="1">
    <citation type="journal article" date="2012" name="Genome Biol.">
        <title>Genome and low-iron response of an oceanic diatom adapted to chronic iron limitation.</title>
        <authorList>
            <person name="Lommer M."/>
            <person name="Specht M."/>
            <person name="Roy A.S."/>
            <person name="Kraemer L."/>
            <person name="Andreson R."/>
            <person name="Gutowska M.A."/>
            <person name="Wolf J."/>
            <person name="Bergner S.V."/>
            <person name="Schilhabel M.B."/>
            <person name="Klostermeier U.C."/>
            <person name="Beiko R.G."/>
            <person name="Rosenstiel P."/>
            <person name="Hippler M."/>
            <person name="Laroche J."/>
        </authorList>
    </citation>
    <scope>NUCLEOTIDE SEQUENCE [LARGE SCALE GENOMIC DNA]</scope>
    <source>
        <strain evidence="2 3">CCMP1005</strain>
    </source>
</reference>
<sequence>MSKGEKKKKQGAKKQVNIKSFFGKRGNHEPPRRSSNAASSSAALSSAASSAVASSAAAASRTPTSENLRETPVVPPFAEAASARSLGGAYPSDEEDGGHPHSAKGRQLSLDYDGDDNGRKLPAGNDSSDEDETKPKAKLRPKRKVEAAAADGISLGSSESGNERTPSRKEEKKRQKKKKKKEEEPTSPSCELDRDEEEKPAASKPVASREHASRRDDNEPSTSDAVAASLAIPARVEVLSDDSDLLVLENGEVQLVENVPLGESPMCNLPPRSFKFETGASQGSFPCLIVSGHRGECRNGYLEARGGVEHVPPESSKTVKFSDDEVGRMDALLDELCRERSLVEEEYYDVSLPQIMRPRDELLDEAASEKELEFMCGFFVSVQTSMLRTIARTLARSFHYHVDALMQEAQEALDRSEKAGGDAISLRTLLKHTNTLNPYQKRRRRAFLDAIKCIAEILHRGGRLMNPSSYRAHEIDLSRCSMDDKKAHAYLKTEQRKSGGGTKTKCGVTYTGDARLEFYSKEYQEETEKAAKRGREPRAPPKIISVVSIDNLPLRVEREISAVALDVFKEFGCPSRPRTAKQLVMFECFSGLPAGTGLLFRSLTCTEDECSEGGAMNIIGMFKRTLLHVIESAVSIYLTEVRGMKISGQVHELVAPNMTLAVGLVMARSCAEAVGAQVDFETDETQVRMKEGEARTSLISTWAPKIKEGNENHVLISPLIHGKCVGDNWTDTCVPVQCKDPKNGADMYGTLLKNSGFTFQQLSDSCDKKDALLRAFTLEGGGAVIVDRARQCMTAREKRDMVEYIQSEFTGSGGERYKIRMSYLDCTVLAMDHPDGKLRRVYVVGCPGFMADTNPYRSHGDETLTSMFRRTCSWQVCHDSSLALSTAGACPTDFRTTWMDEPIENSLVINWMLSFAHDGLFVKISIRRNALTFKNRIAGEDLNVYAQGYNGYRLPETVGGPTFGDYNRRLVGRLKNDRELTEVEDENLQFSVPTPVNDDDDDDSVRSDKGWDDDDIDPDVKKEIDRKFMIGATSCMTHSSPGNEASHEEALSLTLNYIETGREGRKLSRKAIYWRWKTFFGSGWVTGKNLADLKAYKKKHQNNGGNTSGNHHSASAADTKVRRATTSEKKKDRTKFIIQGAGNSKAPNRTWSNGDPWNPDAIPDGATATFSHRFKPTNQYPNGKLKTGSCTWRKELYVPGTTFETLYDEARREGKYKLCYDRNSVHLDSSGHRPEVVNTHNFVIVWYEEKKAKKKNGKKKKKNEDVEEAKRRDTRQSTADIKQSTSKLRETRRAEAARRAAPRAAAPRERPRRASTSRLGLDRNAHQRNAAAGRADKETPSRTTKKQRTQKYRSAIPKEAVCGNDGDGQETGPAHRRETGARRGKGKEDRRREWRESSASSSSPMTRGASSSAAETVDLTLSSNSESEDESIEIIEVDSGSEGENERNSAPEVIKVDDSSDDSEDEMMSRKEGGAYPAAASAAAVSFDLSDTENNAEEDDDKKRKASAAAAASSSGGKRKSAEEETDEEEWQDEKCQVFVMRSQLEAIQEQLEDAN</sequence>
<feature type="compositionally biased region" description="Basic and acidic residues" evidence="1">
    <location>
        <begin position="1119"/>
        <end position="1132"/>
    </location>
</feature>
<dbReference type="Proteomes" id="UP000266841">
    <property type="component" value="Unassembled WGS sequence"/>
</dbReference>
<feature type="compositionally biased region" description="Low complexity" evidence="1">
    <location>
        <begin position="34"/>
        <end position="60"/>
    </location>
</feature>
<feature type="compositionally biased region" description="Basic and acidic residues" evidence="1">
    <location>
        <begin position="197"/>
        <end position="218"/>
    </location>
</feature>
<feature type="compositionally biased region" description="Low complexity" evidence="1">
    <location>
        <begin position="1475"/>
        <end position="1484"/>
    </location>
</feature>
<evidence type="ECO:0000313" key="2">
    <source>
        <dbReference type="EMBL" id="EJK70818.1"/>
    </source>
</evidence>
<feature type="non-terminal residue" evidence="2">
    <location>
        <position position="1556"/>
    </location>
</feature>
<protein>
    <submittedName>
        <fullName evidence="2">Uncharacterized protein</fullName>
    </submittedName>
</protein>
<feature type="region of interest" description="Disordered" evidence="1">
    <location>
        <begin position="1101"/>
        <end position="1132"/>
    </location>
</feature>
<feature type="compositionally biased region" description="Low complexity" evidence="1">
    <location>
        <begin position="1507"/>
        <end position="1516"/>
    </location>
</feature>
<feature type="region of interest" description="Disordered" evidence="1">
    <location>
        <begin position="1251"/>
        <end position="1535"/>
    </location>
</feature>
<feature type="compositionally biased region" description="Basic and acidic residues" evidence="1">
    <location>
        <begin position="1373"/>
        <end position="1396"/>
    </location>
</feature>
<feature type="compositionally biased region" description="Basic residues" evidence="1">
    <location>
        <begin position="1252"/>
        <end position="1261"/>
    </location>
</feature>
<gene>
    <name evidence="2" type="ORF">THAOC_07794</name>
</gene>
<feature type="compositionally biased region" description="Basic and acidic residues" evidence="1">
    <location>
        <begin position="161"/>
        <end position="173"/>
    </location>
</feature>
<feature type="compositionally biased region" description="Polar residues" evidence="1">
    <location>
        <begin position="1276"/>
        <end position="1286"/>
    </location>
</feature>
<evidence type="ECO:0000256" key="1">
    <source>
        <dbReference type="SAM" id="MobiDB-lite"/>
    </source>
</evidence>
<feature type="compositionally biased region" description="Low complexity" evidence="1">
    <location>
        <begin position="1397"/>
        <end position="1413"/>
    </location>
</feature>
<feature type="compositionally biased region" description="Basic residues" evidence="1">
    <location>
        <begin position="1"/>
        <end position="12"/>
    </location>
</feature>
<feature type="compositionally biased region" description="Basic and acidic residues" evidence="1">
    <location>
        <begin position="1444"/>
        <end position="1458"/>
    </location>
</feature>
<name>K0SWP0_THAOC</name>
<comment type="caution">
    <text evidence="2">The sequence shown here is derived from an EMBL/GenBank/DDBJ whole genome shotgun (WGS) entry which is preliminary data.</text>
</comment>
<evidence type="ECO:0000313" key="3">
    <source>
        <dbReference type="Proteomes" id="UP000266841"/>
    </source>
</evidence>
<feature type="compositionally biased region" description="Basic and acidic residues" evidence="1">
    <location>
        <begin position="1262"/>
        <end position="1275"/>
    </location>
</feature>
<feature type="compositionally biased region" description="Basic and acidic residues" evidence="1">
    <location>
        <begin position="1287"/>
        <end position="1298"/>
    </location>
</feature>
<feature type="compositionally biased region" description="Acidic residues" evidence="1">
    <location>
        <begin position="1426"/>
        <end position="1443"/>
    </location>
</feature>
<feature type="compositionally biased region" description="Acidic residues" evidence="1">
    <location>
        <begin position="1490"/>
        <end position="1500"/>
    </location>
</feature>
<feature type="region of interest" description="Disordered" evidence="1">
    <location>
        <begin position="1"/>
        <end position="225"/>
    </location>
</feature>